<evidence type="ECO:0000313" key="2">
    <source>
        <dbReference type="Proteomes" id="UP000242287"/>
    </source>
</evidence>
<accession>A0A2A9NQM1</accession>
<dbReference type="AlphaFoldDB" id="A0A2A9NQM1"/>
<keyword evidence="2" id="KW-1185">Reference proteome</keyword>
<reference evidence="1 2" key="1">
    <citation type="submission" date="2014-02" db="EMBL/GenBank/DDBJ databases">
        <title>Transposable element dynamics among asymbiotic and ectomycorrhizal Amanita fungi.</title>
        <authorList>
            <consortium name="DOE Joint Genome Institute"/>
            <person name="Hess J."/>
            <person name="Skrede I."/>
            <person name="Wolfe B."/>
            <person name="LaButti K."/>
            <person name="Ohm R.A."/>
            <person name="Grigoriev I.V."/>
            <person name="Pringle A."/>
        </authorList>
    </citation>
    <scope>NUCLEOTIDE SEQUENCE [LARGE SCALE GENOMIC DNA]</scope>
    <source>
        <strain evidence="1 2">SKay4041</strain>
    </source>
</reference>
<gene>
    <name evidence="1" type="ORF">AMATHDRAFT_48248</name>
</gene>
<proteinExistence type="predicted"/>
<evidence type="ECO:0000313" key="1">
    <source>
        <dbReference type="EMBL" id="PFH49982.1"/>
    </source>
</evidence>
<protein>
    <submittedName>
        <fullName evidence="1">Uncharacterized protein</fullName>
    </submittedName>
</protein>
<sequence>MWITQTLRHWSPGQHELEGMGPTLNGLSIERLSTVHYANNIKKVLLPFAYISIIESVTSRPSYLQHTVKLPNMSPNVMIKNTGGTNLIAESASTSEMISIPVNRWQMLTVAGAPYNIKLADDRSTIIGTIGVIDDDIDVMCNAGNTDAEFMCSMDPWSKLTAMVVNSGTVKTLEFENGKSDFSVEPEGNGLLLPAGNCRVSVQDTPTVTIGSINYAKGDEITIQKGSSHQGATFTCLVTVYGSV</sequence>
<organism evidence="1 2">
    <name type="scientific">Amanita thiersii Skay4041</name>
    <dbReference type="NCBI Taxonomy" id="703135"/>
    <lineage>
        <taxon>Eukaryota</taxon>
        <taxon>Fungi</taxon>
        <taxon>Dikarya</taxon>
        <taxon>Basidiomycota</taxon>
        <taxon>Agaricomycotina</taxon>
        <taxon>Agaricomycetes</taxon>
        <taxon>Agaricomycetidae</taxon>
        <taxon>Agaricales</taxon>
        <taxon>Pluteineae</taxon>
        <taxon>Amanitaceae</taxon>
        <taxon>Amanita</taxon>
    </lineage>
</organism>
<dbReference type="EMBL" id="KZ302014">
    <property type="protein sequence ID" value="PFH49982.1"/>
    <property type="molecule type" value="Genomic_DNA"/>
</dbReference>
<dbReference type="Proteomes" id="UP000242287">
    <property type="component" value="Unassembled WGS sequence"/>
</dbReference>
<name>A0A2A9NQM1_9AGAR</name>